<protein>
    <submittedName>
        <fullName evidence="3">Lasso peptide biosynthesis B2 protein</fullName>
    </submittedName>
</protein>
<keyword evidence="4" id="KW-1185">Reference proteome</keyword>
<reference evidence="3 4" key="1">
    <citation type="submission" date="2020-04" db="EMBL/GenBank/DDBJ databases">
        <authorList>
            <person name="Liu A."/>
        </authorList>
    </citation>
    <scope>NUCLEOTIDE SEQUENCE [LARGE SCALE GENOMIC DNA]</scope>
    <source>
        <strain evidence="3 4">RZ02</strain>
    </source>
</reference>
<dbReference type="EMBL" id="JABCRE010000003">
    <property type="protein sequence ID" value="NMW32543.1"/>
    <property type="molecule type" value="Genomic_DNA"/>
</dbReference>
<organism evidence="3 4">
    <name type="scientific">Pontixanthobacter rizhaonensis</name>
    <dbReference type="NCBI Taxonomy" id="2730337"/>
    <lineage>
        <taxon>Bacteria</taxon>
        <taxon>Pseudomonadati</taxon>
        <taxon>Pseudomonadota</taxon>
        <taxon>Alphaproteobacteria</taxon>
        <taxon>Sphingomonadales</taxon>
        <taxon>Erythrobacteraceae</taxon>
        <taxon>Pontixanthobacter</taxon>
    </lineage>
</organism>
<dbReference type="Pfam" id="PF13471">
    <property type="entry name" value="Transglut_core3"/>
    <property type="match status" value="1"/>
</dbReference>
<dbReference type="InterPro" id="IPR032708">
    <property type="entry name" value="McjB_C"/>
</dbReference>
<feature type="domain" description="Microcin J25-processing protein McjB C-terminal" evidence="2">
    <location>
        <begin position="55"/>
        <end position="150"/>
    </location>
</feature>
<evidence type="ECO:0000313" key="4">
    <source>
        <dbReference type="Proteomes" id="UP000561181"/>
    </source>
</evidence>
<accession>A0A848QPF8</accession>
<evidence type="ECO:0000256" key="1">
    <source>
        <dbReference type="SAM" id="Phobius"/>
    </source>
</evidence>
<dbReference type="InterPro" id="IPR053521">
    <property type="entry name" value="McjB-like"/>
</dbReference>
<feature type="transmembrane region" description="Helical" evidence="1">
    <location>
        <begin position="20"/>
        <end position="37"/>
    </location>
</feature>
<dbReference type="RefSeq" id="WP_170013220.1">
    <property type="nucleotide sequence ID" value="NZ_JABCRE010000003.1"/>
</dbReference>
<keyword evidence="1" id="KW-0812">Transmembrane</keyword>
<comment type="caution">
    <text evidence="3">The sequence shown here is derived from an EMBL/GenBank/DDBJ whole genome shotgun (WGS) entry which is preliminary data.</text>
</comment>
<evidence type="ECO:0000313" key="3">
    <source>
        <dbReference type="EMBL" id="NMW32543.1"/>
    </source>
</evidence>
<dbReference type="Proteomes" id="UP000561181">
    <property type="component" value="Unassembled WGS sequence"/>
</dbReference>
<proteinExistence type="predicted"/>
<keyword evidence="1" id="KW-0472">Membrane</keyword>
<sequence length="161" mass="17636">MLAKFKQKCATAISQPPLFFLWLAPAWVLLGICRLIINTTPFKHYAHRLGVLDGTAPRTPLITHRQEARARIISSAIKIAAKYSPWEANCFPQAMTARCILGLYSIPYALFFGLRRDTHSNGNSAAESALKAHAWIVSGPVIVTGGASFGQYQTVGCFVSE</sequence>
<dbReference type="NCBIfam" id="NF033537">
    <property type="entry name" value="lasso_biosyn_B2"/>
    <property type="match status" value="1"/>
</dbReference>
<gene>
    <name evidence="3" type="ORF">HKD42_10765</name>
</gene>
<dbReference type="AlphaFoldDB" id="A0A848QPF8"/>
<keyword evidence="1" id="KW-1133">Transmembrane helix</keyword>
<evidence type="ECO:0000259" key="2">
    <source>
        <dbReference type="Pfam" id="PF13471"/>
    </source>
</evidence>
<name>A0A848QPF8_9SPHN</name>